<evidence type="ECO:0000313" key="7">
    <source>
        <dbReference type="EMBL" id="GMG30379.1"/>
    </source>
</evidence>
<gene>
    <name evidence="7" type="ORF">Amon01_000385000</name>
</gene>
<evidence type="ECO:0000256" key="5">
    <source>
        <dbReference type="ARBA" id="ARBA00023242"/>
    </source>
</evidence>
<evidence type="ECO:0000256" key="1">
    <source>
        <dbReference type="ARBA" id="ARBA00004123"/>
    </source>
</evidence>
<keyword evidence="5" id="KW-0539">Nucleus</keyword>
<feature type="region of interest" description="Disordered" evidence="6">
    <location>
        <begin position="10"/>
        <end position="68"/>
    </location>
</feature>
<reference evidence="7" key="1">
    <citation type="submission" date="2023-04" db="EMBL/GenBank/DDBJ databases">
        <title>Ambrosiozyma monospora NBRC 1965.</title>
        <authorList>
            <person name="Ichikawa N."/>
            <person name="Sato H."/>
            <person name="Tonouchi N."/>
        </authorList>
    </citation>
    <scope>NUCLEOTIDE SEQUENCE</scope>
    <source>
        <strain evidence="7">NBRC 1965</strain>
    </source>
</reference>
<keyword evidence="3" id="KW-0863">Zinc-finger</keyword>
<dbReference type="Proteomes" id="UP001165063">
    <property type="component" value="Unassembled WGS sequence"/>
</dbReference>
<feature type="compositionally biased region" description="Acidic residues" evidence="6">
    <location>
        <begin position="794"/>
        <end position="814"/>
    </location>
</feature>
<keyword evidence="4" id="KW-0862">Zinc</keyword>
<evidence type="ECO:0000256" key="3">
    <source>
        <dbReference type="ARBA" id="ARBA00022771"/>
    </source>
</evidence>
<feature type="region of interest" description="Disordered" evidence="6">
    <location>
        <begin position="791"/>
        <end position="821"/>
    </location>
</feature>
<feature type="compositionally biased region" description="Polar residues" evidence="6">
    <location>
        <begin position="32"/>
        <end position="68"/>
    </location>
</feature>
<dbReference type="InterPro" id="IPR052035">
    <property type="entry name" value="ZnF_BED_domain_contain"/>
</dbReference>
<dbReference type="SUPFAM" id="SSF53098">
    <property type="entry name" value="Ribonuclease H-like"/>
    <property type="match status" value="1"/>
</dbReference>
<dbReference type="GO" id="GO:0005634">
    <property type="term" value="C:nucleus"/>
    <property type="evidence" value="ECO:0007669"/>
    <property type="project" value="UniProtKB-SubCell"/>
</dbReference>
<dbReference type="PANTHER" id="PTHR46481">
    <property type="entry name" value="ZINC FINGER BED DOMAIN-CONTAINING PROTEIN 4"/>
    <property type="match status" value="1"/>
</dbReference>
<protein>
    <submittedName>
        <fullName evidence="7">Unnamed protein product</fullName>
    </submittedName>
</protein>
<evidence type="ECO:0000313" key="8">
    <source>
        <dbReference type="Proteomes" id="UP001165063"/>
    </source>
</evidence>
<dbReference type="AlphaFoldDB" id="A0A9W6YX81"/>
<keyword evidence="8" id="KW-1185">Reference proteome</keyword>
<dbReference type="OrthoDB" id="4347799at2759"/>
<accession>A0A9W6YX81</accession>
<sequence length="905" mass="103130">MRNTLDRLLKRSGDFSTVTRPTNPKKHDDDLTVSNDDGLNTSGIQNDDGLNTSGIQNDDGLNTSGIQNDDFSISNVQNDDFSIPGIPIEDFEHSFALDESSQISINDDNDNKKDDDVIDITATHAGTVKKKNKRQLIDQLKDERWASYKRLLTPRKKGKCKLYDHFELNETNARYTKVVCKYCHNNGWQNNIRNKPNTDMTEHLLYCEAFAKANPVEALRITQAFASFAVDDNDDPNSSVADPPRKKAKRDNSQPKITEASFKQEPRIKHAKTNSQITMMIAKMFVLCGFSFVQVTNPWFQALMNLIPGYKSCCRSSLNKAVEKHAEIARKEIQDAINESNYLTLISDGWSNCGHLGLYSFNFVNECGKEFYLGLSDYGRKADGEWIKQTMVKLIKKNNVNVFKIFVVASDGCATMNLYRKKMISEFPWMLSVKCYTHGLNNIFKCVMEIEEFKTIHEDCAIICNLFRNVIGNVKLLGKALPSSTKTRFSTSFYVLKAVLQNKQQLLQINADYGKEIFKKYKHLISKIGIPGARETFFWKDLADAVTVLEPLAILITRSEAPYWSLSDSFVQYIVATRDILALAEKSPYLDGCYNKICAALDIGFERYCNPAESILATIFDISVNFNPSIYAMSMVKNLLMQLVEGAMIRKFRMTNIALERENHYSLVAKRKKVKDIVWEKFQQFVANRSNYVGRDFNTFWKSGDNKKLYGEIPFVLKSAVPNSICAERTFSIMGWFCSKRRNRLSDKTIDNMSLIYNQEKLRKLEEAKRAIQNATNILTSDAPLPVFRSQDISLDDNSNDDSDSALEREENDLDSSNAGNLEMTTLTNTNFDCDSDADTDTEANIMEVANRSTSFPQHSNTRKALDKIRNLFRNHAEMQSFPDVHVANRSYDDNETRDLLEEML</sequence>
<evidence type="ECO:0000256" key="4">
    <source>
        <dbReference type="ARBA" id="ARBA00022833"/>
    </source>
</evidence>
<organism evidence="7 8">
    <name type="scientific">Ambrosiozyma monospora</name>
    <name type="common">Yeast</name>
    <name type="synonym">Endomycopsis monosporus</name>
    <dbReference type="NCBI Taxonomy" id="43982"/>
    <lineage>
        <taxon>Eukaryota</taxon>
        <taxon>Fungi</taxon>
        <taxon>Dikarya</taxon>
        <taxon>Ascomycota</taxon>
        <taxon>Saccharomycotina</taxon>
        <taxon>Pichiomycetes</taxon>
        <taxon>Pichiales</taxon>
        <taxon>Pichiaceae</taxon>
        <taxon>Ambrosiozyma</taxon>
    </lineage>
</organism>
<dbReference type="PANTHER" id="PTHR46481:SF10">
    <property type="entry name" value="ZINC FINGER BED DOMAIN-CONTAINING PROTEIN 39"/>
    <property type="match status" value="1"/>
</dbReference>
<dbReference type="EMBL" id="BSXU01001725">
    <property type="protein sequence ID" value="GMG30379.1"/>
    <property type="molecule type" value="Genomic_DNA"/>
</dbReference>
<keyword evidence="2" id="KW-0479">Metal-binding</keyword>
<name>A0A9W6YX81_AMBMO</name>
<evidence type="ECO:0000256" key="2">
    <source>
        <dbReference type="ARBA" id="ARBA00022723"/>
    </source>
</evidence>
<proteinExistence type="predicted"/>
<evidence type="ECO:0000256" key="6">
    <source>
        <dbReference type="SAM" id="MobiDB-lite"/>
    </source>
</evidence>
<dbReference type="InterPro" id="IPR012337">
    <property type="entry name" value="RNaseH-like_sf"/>
</dbReference>
<comment type="subcellular location">
    <subcellularLocation>
        <location evidence="1">Nucleus</location>
    </subcellularLocation>
</comment>
<dbReference type="GO" id="GO:0008270">
    <property type="term" value="F:zinc ion binding"/>
    <property type="evidence" value="ECO:0007669"/>
    <property type="project" value="UniProtKB-KW"/>
</dbReference>
<comment type="caution">
    <text evidence="7">The sequence shown here is derived from an EMBL/GenBank/DDBJ whole genome shotgun (WGS) entry which is preliminary data.</text>
</comment>
<feature type="region of interest" description="Disordered" evidence="6">
    <location>
        <begin position="234"/>
        <end position="256"/>
    </location>
</feature>